<evidence type="ECO:0000259" key="9">
    <source>
        <dbReference type="PROSITE" id="PS50928"/>
    </source>
</evidence>
<dbReference type="InterPro" id="IPR035906">
    <property type="entry name" value="MetI-like_sf"/>
</dbReference>
<dbReference type="CDD" id="cd06261">
    <property type="entry name" value="TM_PBP2"/>
    <property type="match status" value="2"/>
</dbReference>
<proteinExistence type="inferred from homology"/>
<feature type="domain" description="ABC transmembrane type-1" evidence="9">
    <location>
        <begin position="363"/>
        <end position="554"/>
    </location>
</feature>
<dbReference type="InterPro" id="IPR000515">
    <property type="entry name" value="MetI-like"/>
</dbReference>
<comment type="subcellular location">
    <subcellularLocation>
        <location evidence="1">Cell inner membrane</location>
        <topology evidence="1">Multi-pass membrane protein</topology>
    </subcellularLocation>
    <subcellularLocation>
        <location evidence="8">Cell membrane</location>
        <topology evidence="8">Multi-pass membrane protein</topology>
    </subcellularLocation>
</comment>
<feature type="transmembrane region" description="Helical" evidence="8">
    <location>
        <begin position="21"/>
        <end position="48"/>
    </location>
</feature>
<feature type="transmembrane region" description="Helical" evidence="8">
    <location>
        <begin position="301"/>
        <end position="324"/>
    </location>
</feature>
<dbReference type="SUPFAM" id="SSF161098">
    <property type="entry name" value="MetI-like"/>
    <property type="match status" value="2"/>
</dbReference>
<feature type="transmembrane region" description="Helical" evidence="8">
    <location>
        <begin position="506"/>
        <end position="525"/>
    </location>
</feature>
<dbReference type="GO" id="GO:0005886">
    <property type="term" value="C:plasma membrane"/>
    <property type="evidence" value="ECO:0007669"/>
    <property type="project" value="UniProtKB-SubCell"/>
</dbReference>
<keyword evidence="2 8" id="KW-0813">Transport</keyword>
<dbReference type="Pfam" id="PF00528">
    <property type="entry name" value="BPD_transp_1"/>
    <property type="match status" value="2"/>
</dbReference>
<dbReference type="EMBL" id="REFZ01000002">
    <property type="protein sequence ID" value="RQH02611.1"/>
    <property type="molecule type" value="Genomic_DNA"/>
</dbReference>
<feature type="transmembrane region" description="Helical" evidence="8">
    <location>
        <begin position="203"/>
        <end position="225"/>
    </location>
</feature>
<feature type="transmembrane region" description="Helical" evidence="8">
    <location>
        <begin position="104"/>
        <end position="125"/>
    </location>
</feature>
<keyword evidence="6 8" id="KW-1133">Transmembrane helix</keyword>
<organism evidence="10 11">
    <name type="scientific">Natrarchaeobius chitinivorans</name>
    <dbReference type="NCBI Taxonomy" id="1679083"/>
    <lineage>
        <taxon>Archaea</taxon>
        <taxon>Methanobacteriati</taxon>
        <taxon>Methanobacteriota</taxon>
        <taxon>Stenosarchaea group</taxon>
        <taxon>Halobacteria</taxon>
        <taxon>Halobacteriales</taxon>
        <taxon>Natrialbaceae</taxon>
        <taxon>Natrarchaeobius</taxon>
    </lineage>
</organism>
<dbReference type="Gene3D" id="1.10.3720.10">
    <property type="entry name" value="MetI-like"/>
    <property type="match status" value="2"/>
</dbReference>
<feature type="transmembrane region" description="Helical" evidence="8">
    <location>
        <begin position="249"/>
        <end position="270"/>
    </location>
</feature>
<feature type="domain" description="ABC transmembrane type-1" evidence="9">
    <location>
        <begin position="69"/>
        <end position="270"/>
    </location>
</feature>
<keyword evidence="5 8" id="KW-0812">Transmembrane</keyword>
<evidence type="ECO:0000256" key="8">
    <source>
        <dbReference type="RuleBase" id="RU363032"/>
    </source>
</evidence>
<sequence length="563" mass="61449">MSVNTSIKDQFRSNRSKIYGGLILFVLSFFTILPILVTIGISFFADGIDLVSEFTLNNWLEAGASSEIIFNTVVFAIGSATLTTVIAVFIAWAIARTNIPFGRVYYYSIFSMIFLPPIVWESVWIRLLGRNGLYTALLPFNFDVYSLPGMMVVQGVFLVPLCLIILMPMFANVDNSLEEASRVSGGKILYTTRKITLPLLKPGILAAYLLTLVITLGSLRVPLMIGQPEGISVLALQIYNGVNEFPIEYGAAFVDGTILILVALPVFYLYKRELGKTGKFETVSGSAFKQAPIELSRGPRYALSGFIAFLLTIMAIIPVVTMFYGSISPYPITIPALFNGEHPGFTAQPYLDVLYNRSTWSAAWNSLLAAGIASVVVVAAAVGISWIVNKSDLAYKRTIDYLSFLPLAMTSVSLALGFIVLFLVIFPIGIYGTIAIVILAYITRFLPATIRVVAPSVQQIQNELLEAATISGAGRVRRVRTILMPLIIATIHAIATYRFAFLFKELPISLLLQSANVPLLAPFLFELGVQGNYPQLSAMGILIAGFLLVVTIAIHQIGSSNLS</sequence>
<evidence type="ECO:0000256" key="5">
    <source>
        <dbReference type="ARBA" id="ARBA00022692"/>
    </source>
</evidence>
<feature type="transmembrane region" description="Helical" evidence="8">
    <location>
        <begin position="482"/>
        <end position="500"/>
    </location>
</feature>
<dbReference type="PROSITE" id="PS50928">
    <property type="entry name" value="ABC_TM1"/>
    <property type="match status" value="2"/>
</dbReference>
<feature type="transmembrane region" description="Helical" evidence="8">
    <location>
        <begin position="68"/>
        <end position="92"/>
    </location>
</feature>
<evidence type="ECO:0000256" key="4">
    <source>
        <dbReference type="ARBA" id="ARBA00022519"/>
    </source>
</evidence>
<protein>
    <submittedName>
        <fullName evidence="10">Iron ABC transporter permease</fullName>
    </submittedName>
</protein>
<evidence type="ECO:0000256" key="7">
    <source>
        <dbReference type="ARBA" id="ARBA00023136"/>
    </source>
</evidence>
<gene>
    <name evidence="10" type="ORF">EA472_04760</name>
</gene>
<keyword evidence="4" id="KW-0997">Cell inner membrane</keyword>
<evidence type="ECO:0000256" key="6">
    <source>
        <dbReference type="ARBA" id="ARBA00022989"/>
    </source>
</evidence>
<dbReference type="OrthoDB" id="45815at2157"/>
<keyword evidence="3" id="KW-1003">Cell membrane</keyword>
<comment type="caution">
    <text evidence="10">The sequence shown here is derived from an EMBL/GenBank/DDBJ whole genome shotgun (WGS) entry which is preliminary data.</text>
</comment>
<dbReference type="AlphaFoldDB" id="A0A3N6MX72"/>
<evidence type="ECO:0000256" key="2">
    <source>
        <dbReference type="ARBA" id="ARBA00022448"/>
    </source>
</evidence>
<keyword evidence="11" id="KW-1185">Reference proteome</keyword>
<name>A0A3N6MX72_NATCH</name>
<feature type="transmembrane region" description="Helical" evidence="8">
    <location>
        <begin position="537"/>
        <end position="557"/>
    </location>
</feature>
<evidence type="ECO:0000256" key="1">
    <source>
        <dbReference type="ARBA" id="ARBA00004429"/>
    </source>
</evidence>
<dbReference type="GO" id="GO:0055085">
    <property type="term" value="P:transmembrane transport"/>
    <property type="evidence" value="ECO:0007669"/>
    <property type="project" value="InterPro"/>
</dbReference>
<evidence type="ECO:0000313" key="10">
    <source>
        <dbReference type="EMBL" id="RQH02611.1"/>
    </source>
</evidence>
<dbReference type="PANTHER" id="PTHR43357">
    <property type="entry name" value="INNER MEMBRANE ABC TRANSPORTER PERMEASE PROTEIN YDCV"/>
    <property type="match status" value="1"/>
</dbReference>
<feature type="transmembrane region" description="Helical" evidence="8">
    <location>
        <begin position="401"/>
        <end position="422"/>
    </location>
</feature>
<comment type="similarity">
    <text evidence="8">Belongs to the binding-protein-dependent transport system permease family.</text>
</comment>
<reference evidence="10 11" key="1">
    <citation type="submission" date="2018-10" db="EMBL/GenBank/DDBJ databases">
        <title>Natrarchaeobius chitinivorans gen. nov., sp. nov., and Natrarchaeobius haloalkaliphilus sp. nov., alkaliphilic, chitin-utilizing haloarchaea from hypersaline alkaline lakes.</title>
        <authorList>
            <person name="Sorokin D.Y."/>
            <person name="Elcheninov A.G."/>
            <person name="Kostrikina N.A."/>
            <person name="Bale N.J."/>
            <person name="Sinninghe Damste J.S."/>
            <person name="Khijniak T.V."/>
            <person name="Kublanov I.V."/>
            <person name="Toshchakov S.V."/>
        </authorList>
    </citation>
    <scope>NUCLEOTIDE SEQUENCE [LARGE SCALE GENOMIC DNA]</scope>
    <source>
        <strain evidence="10 11">AArcht7</strain>
    </source>
</reference>
<feature type="transmembrane region" description="Helical" evidence="8">
    <location>
        <begin position="428"/>
        <end position="446"/>
    </location>
</feature>
<evidence type="ECO:0000313" key="11">
    <source>
        <dbReference type="Proteomes" id="UP000281431"/>
    </source>
</evidence>
<keyword evidence="7 8" id="KW-0472">Membrane</keyword>
<accession>A0A3N6MX72</accession>
<dbReference type="Proteomes" id="UP000281431">
    <property type="component" value="Unassembled WGS sequence"/>
</dbReference>
<dbReference type="PANTHER" id="PTHR43357:SF4">
    <property type="entry name" value="INNER MEMBRANE ABC TRANSPORTER PERMEASE PROTEIN YDCV"/>
    <property type="match status" value="1"/>
</dbReference>
<evidence type="ECO:0000256" key="3">
    <source>
        <dbReference type="ARBA" id="ARBA00022475"/>
    </source>
</evidence>
<feature type="transmembrane region" description="Helical" evidence="8">
    <location>
        <begin position="367"/>
        <end position="389"/>
    </location>
</feature>
<feature type="transmembrane region" description="Helical" evidence="8">
    <location>
        <begin position="145"/>
        <end position="166"/>
    </location>
</feature>